<dbReference type="EMBL" id="CP004120">
    <property type="protein sequence ID" value="AGT44954.1"/>
    <property type="molecule type" value="Genomic_DNA"/>
</dbReference>
<dbReference type="AlphaFoldDB" id="S6A949"/>
<evidence type="ECO:0000313" key="2">
    <source>
        <dbReference type="EMBL" id="AGT44954.1"/>
    </source>
</evidence>
<feature type="region of interest" description="Disordered" evidence="1">
    <location>
        <begin position="1"/>
        <end position="22"/>
    </location>
</feature>
<name>S6A949_9SPIR</name>
<gene>
    <name evidence="2" type="ORF">TPE_2482</name>
</gene>
<protein>
    <submittedName>
        <fullName evidence="2">Uncharacterized protein</fullName>
    </submittedName>
</protein>
<reference evidence="2 3" key="1">
    <citation type="journal article" date="2013" name="PLoS ONE">
        <title>Genome-Wide Relatedness of Treponema pedis, from Gingiva and Necrotic Skin Lesions of Pigs, with the Human Oral Pathogen Treponema denticola.</title>
        <authorList>
            <person name="Svartstrom O."/>
            <person name="Mushtaq M."/>
            <person name="Pringle M."/>
            <person name="Segerman B."/>
        </authorList>
    </citation>
    <scope>NUCLEOTIDE SEQUENCE [LARGE SCALE GENOMIC DNA]</scope>
    <source>
        <strain evidence="2">T A4</strain>
    </source>
</reference>
<evidence type="ECO:0000313" key="3">
    <source>
        <dbReference type="Proteomes" id="UP000015620"/>
    </source>
</evidence>
<proteinExistence type="predicted"/>
<keyword evidence="3" id="KW-1185">Reference proteome</keyword>
<organism evidence="2 3">
    <name type="scientific">Treponema pedis str. T A4</name>
    <dbReference type="NCBI Taxonomy" id="1291379"/>
    <lineage>
        <taxon>Bacteria</taxon>
        <taxon>Pseudomonadati</taxon>
        <taxon>Spirochaetota</taxon>
        <taxon>Spirochaetia</taxon>
        <taxon>Spirochaetales</taxon>
        <taxon>Treponemataceae</taxon>
        <taxon>Treponema</taxon>
    </lineage>
</organism>
<evidence type="ECO:0000256" key="1">
    <source>
        <dbReference type="SAM" id="MobiDB-lite"/>
    </source>
</evidence>
<sequence length="81" mass="8895">MNTGAQTHKSEPPSPANQAGFLGDCKPVQLQGKTFILKKPFPSLLTKTCNFAEKRVNNGNIDAGRLFRFKNNPLKPANRLA</sequence>
<dbReference type="KEGG" id="tped:TPE_2482"/>
<accession>S6A949</accession>
<dbReference type="Proteomes" id="UP000015620">
    <property type="component" value="Chromosome"/>
</dbReference>
<dbReference type="HOGENOM" id="CLU_2572864_0_0_12"/>